<gene>
    <name evidence="5" type="ORF">GQE98_00470</name>
</gene>
<protein>
    <recommendedName>
        <fullName evidence="2">Tetratricopeptide repeat protein 38</fullName>
    </recommendedName>
</protein>
<comment type="caution">
    <text evidence="5">The sequence shown here is derived from an EMBL/GenBank/DDBJ whole genome shotgun (WGS) entry which is preliminary data.</text>
</comment>
<name>A0A6L8W4D3_9PROT</name>
<proteinExistence type="inferred from homology"/>
<dbReference type="SUPFAM" id="SSF48452">
    <property type="entry name" value="TPR-like"/>
    <property type="match status" value="1"/>
</dbReference>
<evidence type="ECO:0000313" key="5">
    <source>
        <dbReference type="EMBL" id="MZR29097.1"/>
    </source>
</evidence>
<evidence type="ECO:0000256" key="1">
    <source>
        <dbReference type="ARBA" id="ARBA00005857"/>
    </source>
</evidence>
<keyword evidence="6" id="KW-1185">Reference proteome</keyword>
<dbReference type="PANTHER" id="PTHR16263:SF4">
    <property type="entry name" value="TETRATRICOPEPTIDE REPEAT PROTEIN 38"/>
    <property type="match status" value="1"/>
</dbReference>
<dbReference type="Proteomes" id="UP000476030">
    <property type="component" value="Unassembled WGS sequence"/>
</dbReference>
<organism evidence="5 6">
    <name type="scientific">Sneathiella litorea</name>
    <dbReference type="NCBI Taxonomy" id="2606216"/>
    <lineage>
        <taxon>Bacteria</taxon>
        <taxon>Pseudomonadati</taxon>
        <taxon>Pseudomonadota</taxon>
        <taxon>Alphaproteobacteria</taxon>
        <taxon>Sneathiellales</taxon>
        <taxon>Sneathiellaceae</taxon>
        <taxon>Sneathiella</taxon>
    </lineage>
</organism>
<dbReference type="Gene3D" id="1.25.40.10">
    <property type="entry name" value="Tetratricopeptide repeat domain"/>
    <property type="match status" value="1"/>
</dbReference>
<evidence type="ECO:0000256" key="3">
    <source>
        <dbReference type="ARBA" id="ARBA00022737"/>
    </source>
</evidence>
<evidence type="ECO:0000313" key="6">
    <source>
        <dbReference type="Proteomes" id="UP000476030"/>
    </source>
</evidence>
<reference evidence="5 6" key="1">
    <citation type="submission" date="2019-12" db="EMBL/GenBank/DDBJ databases">
        <title>Snethiella sp. nov. sp. isolated from sea sand.</title>
        <authorList>
            <person name="Kim J."/>
            <person name="Jeong S.E."/>
            <person name="Jung H.S."/>
            <person name="Jeon C.O."/>
        </authorList>
    </citation>
    <scope>NUCLEOTIDE SEQUENCE [LARGE SCALE GENOMIC DNA]</scope>
    <source>
        <strain evidence="5 6">DP05</strain>
    </source>
</reference>
<dbReference type="InterPro" id="IPR033891">
    <property type="entry name" value="TTC38"/>
</dbReference>
<keyword evidence="4" id="KW-0802">TPR repeat</keyword>
<comment type="similarity">
    <text evidence="1">Belongs to the TTC38 family.</text>
</comment>
<keyword evidence="3" id="KW-0677">Repeat</keyword>
<dbReference type="PANTHER" id="PTHR16263">
    <property type="entry name" value="TETRATRICOPEPTIDE REPEAT PROTEIN 38"/>
    <property type="match status" value="1"/>
</dbReference>
<dbReference type="InterPro" id="IPR011990">
    <property type="entry name" value="TPR-like_helical_dom_sf"/>
</dbReference>
<evidence type="ECO:0000256" key="4">
    <source>
        <dbReference type="ARBA" id="ARBA00022803"/>
    </source>
</evidence>
<evidence type="ECO:0000256" key="2">
    <source>
        <dbReference type="ARBA" id="ARBA00019992"/>
    </source>
</evidence>
<dbReference type="AlphaFoldDB" id="A0A6L8W4D3"/>
<accession>A0A6L8W4D3</accession>
<dbReference type="RefSeq" id="WP_161313591.1">
    <property type="nucleotide sequence ID" value="NZ_WTUW01000001.1"/>
</dbReference>
<dbReference type="CDD" id="cd05804">
    <property type="entry name" value="StaR_like"/>
    <property type="match status" value="1"/>
</dbReference>
<sequence>MSTQSDQTIDAINRFMDSFIGFGTDFAPIFDAADNDPDCAIAAAYAAMLGIFMETPEGREIAGKYYAQAKSALSKATDRERLFTAAVFDLCDQEVGNLLKKLRELVTDHPGDLFAAKFGQNSYFNIGDDEAMLWIADSVFDRHKACAYVHGMRAFGREQSSMLELAEEDGRKATEMQRKEPWAHHAVAHVMLTQGRHDEGIKWMQDLSNEWEDRNSFMFTHNWWHQALFYLEQEDFETPLKLYDEKVWGVDKTYSLDQVNAISLLWRLEQLGVNVGNRWQDISDHVAARSMINDQPFYDMHYGYALARGGKRDALERLMSGLEEMARVAPEITRKSWADVALPSTRGFIAIAEGNYHDAVRWLSKARPRYQEIGGSHAQRDLFELAWLTSLLNAGNYDEALPVLEARVNFRQDVPMDARLLARAKSRH</sequence>
<dbReference type="EMBL" id="WTUW01000001">
    <property type="protein sequence ID" value="MZR29097.1"/>
    <property type="molecule type" value="Genomic_DNA"/>
</dbReference>